<feature type="region of interest" description="Disordered" evidence="1">
    <location>
        <begin position="71"/>
        <end position="129"/>
    </location>
</feature>
<proteinExistence type="predicted"/>
<evidence type="ECO:0000313" key="3">
    <source>
        <dbReference type="Proteomes" id="UP000604825"/>
    </source>
</evidence>
<protein>
    <submittedName>
        <fullName evidence="2">Uncharacterized protein</fullName>
    </submittedName>
</protein>
<reference evidence="2" key="1">
    <citation type="submission" date="2020-10" db="EMBL/GenBank/DDBJ databases">
        <authorList>
            <person name="Han B."/>
            <person name="Lu T."/>
            <person name="Zhao Q."/>
            <person name="Huang X."/>
            <person name="Zhao Y."/>
        </authorList>
    </citation>
    <scope>NUCLEOTIDE SEQUENCE</scope>
</reference>
<dbReference type="AlphaFoldDB" id="A0A811Q987"/>
<feature type="compositionally biased region" description="Gly residues" evidence="1">
    <location>
        <begin position="105"/>
        <end position="117"/>
    </location>
</feature>
<dbReference type="EMBL" id="CAJGYO010000010">
    <property type="protein sequence ID" value="CAD6257221.1"/>
    <property type="molecule type" value="Genomic_DNA"/>
</dbReference>
<dbReference type="Proteomes" id="UP000604825">
    <property type="component" value="Unassembled WGS sequence"/>
</dbReference>
<feature type="compositionally biased region" description="Basic and acidic residues" evidence="1">
    <location>
        <begin position="118"/>
        <end position="129"/>
    </location>
</feature>
<sequence>MDVKWTATALAGGGRGVRRRRDAPLGFGQAGAHVLPRRNVGPAEPGRGWSAVASRGGAPHQVEADRVELQHRGVRGGGATSVEAAAARRRGGRRGRGGRWRRVVAGGGAGGSCGVLRGGRDGGGRRSAG</sequence>
<evidence type="ECO:0000256" key="1">
    <source>
        <dbReference type="SAM" id="MobiDB-lite"/>
    </source>
</evidence>
<feature type="region of interest" description="Disordered" evidence="1">
    <location>
        <begin position="1"/>
        <end position="22"/>
    </location>
</feature>
<keyword evidence="3" id="KW-1185">Reference proteome</keyword>
<evidence type="ECO:0000313" key="2">
    <source>
        <dbReference type="EMBL" id="CAD6257221.1"/>
    </source>
</evidence>
<accession>A0A811Q987</accession>
<name>A0A811Q987_9POAL</name>
<organism evidence="2 3">
    <name type="scientific">Miscanthus lutarioriparius</name>
    <dbReference type="NCBI Taxonomy" id="422564"/>
    <lineage>
        <taxon>Eukaryota</taxon>
        <taxon>Viridiplantae</taxon>
        <taxon>Streptophyta</taxon>
        <taxon>Embryophyta</taxon>
        <taxon>Tracheophyta</taxon>
        <taxon>Spermatophyta</taxon>
        <taxon>Magnoliopsida</taxon>
        <taxon>Liliopsida</taxon>
        <taxon>Poales</taxon>
        <taxon>Poaceae</taxon>
        <taxon>PACMAD clade</taxon>
        <taxon>Panicoideae</taxon>
        <taxon>Andropogonodae</taxon>
        <taxon>Andropogoneae</taxon>
        <taxon>Saccharinae</taxon>
        <taxon>Miscanthus</taxon>
    </lineage>
</organism>
<feature type="region of interest" description="Disordered" evidence="1">
    <location>
        <begin position="36"/>
        <end position="59"/>
    </location>
</feature>
<feature type="compositionally biased region" description="Basic residues" evidence="1">
    <location>
        <begin position="87"/>
        <end position="102"/>
    </location>
</feature>
<gene>
    <name evidence="2" type="ORF">NCGR_LOCUS40711</name>
</gene>
<comment type="caution">
    <text evidence="2">The sequence shown here is derived from an EMBL/GenBank/DDBJ whole genome shotgun (WGS) entry which is preliminary data.</text>
</comment>